<organism evidence="1 2">
    <name type="scientific">Russula ochroleuca</name>
    <dbReference type="NCBI Taxonomy" id="152965"/>
    <lineage>
        <taxon>Eukaryota</taxon>
        <taxon>Fungi</taxon>
        <taxon>Dikarya</taxon>
        <taxon>Basidiomycota</taxon>
        <taxon>Agaricomycotina</taxon>
        <taxon>Agaricomycetes</taxon>
        <taxon>Russulales</taxon>
        <taxon>Russulaceae</taxon>
        <taxon>Russula</taxon>
    </lineage>
</organism>
<dbReference type="OrthoDB" id="3054236at2759"/>
<dbReference type="Proteomes" id="UP000759537">
    <property type="component" value="Unassembled WGS sequence"/>
</dbReference>
<accession>A0A9P5JZK1</accession>
<sequence>MWATAQGTGLNTVDAEGNPVVRRDSQWIRAALSFMQDDAAVWAAPAMEVFEEGQIPFDSRWETFREQFKACFEAADEAVDAKEKLRVLFQDSSTVPPRPLL</sequence>
<keyword evidence="2" id="KW-1185">Reference proteome</keyword>
<evidence type="ECO:0000313" key="2">
    <source>
        <dbReference type="Proteomes" id="UP000759537"/>
    </source>
</evidence>
<comment type="caution">
    <text evidence="1">The sequence shown here is derived from an EMBL/GenBank/DDBJ whole genome shotgun (WGS) entry which is preliminary data.</text>
</comment>
<gene>
    <name evidence="1" type="ORF">DFH94DRAFT_767338</name>
</gene>
<dbReference type="EMBL" id="WHVB01000021">
    <property type="protein sequence ID" value="KAF8472217.1"/>
    <property type="molecule type" value="Genomic_DNA"/>
</dbReference>
<dbReference type="AlphaFoldDB" id="A0A9P5JZK1"/>
<name>A0A9P5JZK1_9AGAM</name>
<evidence type="ECO:0000313" key="1">
    <source>
        <dbReference type="EMBL" id="KAF8472217.1"/>
    </source>
</evidence>
<protein>
    <submittedName>
        <fullName evidence="1">Uncharacterized protein</fullName>
    </submittedName>
</protein>
<reference evidence="1" key="2">
    <citation type="journal article" date="2020" name="Nat. Commun.">
        <title>Large-scale genome sequencing of mycorrhizal fungi provides insights into the early evolution of symbiotic traits.</title>
        <authorList>
            <person name="Miyauchi S."/>
            <person name="Kiss E."/>
            <person name="Kuo A."/>
            <person name="Drula E."/>
            <person name="Kohler A."/>
            <person name="Sanchez-Garcia M."/>
            <person name="Morin E."/>
            <person name="Andreopoulos B."/>
            <person name="Barry K.W."/>
            <person name="Bonito G."/>
            <person name="Buee M."/>
            <person name="Carver A."/>
            <person name="Chen C."/>
            <person name="Cichocki N."/>
            <person name="Clum A."/>
            <person name="Culley D."/>
            <person name="Crous P.W."/>
            <person name="Fauchery L."/>
            <person name="Girlanda M."/>
            <person name="Hayes R.D."/>
            <person name="Keri Z."/>
            <person name="LaButti K."/>
            <person name="Lipzen A."/>
            <person name="Lombard V."/>
            <person name="Magnuson J."/>
            <person name="Maillard F."/>
            <person name="Murat C."/>
            <person name="Nolan M."/>
            <person name="Ohm R.A."/>
            <person name="Pangilinan J."/>
            <person name="Pereira M.F."/>
            <person name="Perotto S."/>
            <person name="Peter M."/>
            <person name="Pfister S."/>
            <person name="Riley R."/>
            <person name="Sitrit Y."/>
            <person name="Stielow J.B."/>
            <person name="Szollosi G."/>
            <person name="Zifcakova L."/>
            <person name="Stursova M."/>
            <person name="Spatafora J.W."/>
            <person name="Tedersoo L."/>
            <person name="Vaario L.M."/>
            <person name="Yamada A."/>
            <person name="Yan M."/>
            <person name="Wang P."/>
            <person name="Xu J."/>
            <person name="Bruns T."/>
            <person name="Baldrian P."/>
            <person name="Vilgalys R."/>
            <person name="Dunand C."/>
            <person name="Henrissat B."/>
            <person name="Grigoriev I.V."/>
            <person name="Hibbett D."/>
            <person name="Nagy L.G."/>
            <person name="Martin F.M."/>
        </authorList>
    </citation>
    <scope>NUCLEOTIDE SEQUENCE</scope>
    <source>
        <strain evidence="1">Prilba</strain>
    </source>
</reference>
<proteinExistence type="predicted"/>
<reference evidence="1" key="1">
    <citation type="submission" date="2019-10" db="EMBL/GenBank/DDBJ databases">
        <authorList>
            <consortium name="DOE Joint Genome Institute"/>
            <person name="Kuo A."/>
            <person name="Miyauchi S."/>
            <person name="Kiss E."/>
            <person name="Drula E."/>
            <person name="Kohler A."/>
            <person name="Sanchez-Garcia M."/>
            <person name="Andreopoulos B."/>
            <person name="Barry K.W."/>
            <person name="Bonito G."/>
            <person name="Buee M."/>
            <person name="Carver A."/>
            <person name="Chen C."/>
            <person name="Cichocki N."/>
            <person name="Clum A."/>
            <person name="Culley D."/>
            <person name="Crous P.W."/>
            <person name="Fauchery L."/>
            <person name="Girlanda M."/>
            <person name="Hayes R."/>
            <person name="Keri Z."/>
            <person name="LaButti K."/>
            <person name="Lipzen A."/>
            <person name="Lombard V."/>
            <person name="Magnuson J."/>
            <person name="Maillard F."/>
            <person name="Morin E."/>
            <person name="Murat C."/>
            <person name="Nolan M."/>
            <person name="Ohm R."/>
            <person name="Pangilinan J."/>
            <person name="Pereira M."/>
            <person name="Perotto S."/>
            <person name="Peter M."/>
            <person name="Riley R."/>
            <person name="Sitrit Y."/>
            <person name="Stielow B."/>
            <person name="Szollosi G."/>
            <person name="Zifcakova L."/>
            <person name="Stursova M."/>
            <person name="Spatafora J.W."/>
            <person name="Tedersoo L."/>
            <person name="Vaario L.-M."/>
            <person name="Yamada A."/>
            <person name="Yan M."/>
            <person name="Wang P."/>
            <person name="Xu J."/>
            <person name="Bruns T."/>
            <person name="Baldrian P."/>
            <person name="Vilgalys R."/>
            <person name="Henrissat B."/>
            <person name="Grigoriev I.V."/>
            <person name="Hibbett D."/>
            <person name="Nagy L.G."/>
            <person name="Martin F.M."/>
        </authorList>
    </citation>
    <scope>NUCLEOTIDE SEQUENCE</scope>
    <source>
        <strain evidence="1">Prilba</strain>
    </source>
</reference>